<protein>
    <recommendedName>
        <fullName evidence="4">FXSXX-COOH protein</fullName>
    </recommendedName>
</protein>
<name>A0A2L0EME5_SORCE</name>
<evidence type="ECO:0008006" key="4">
    <source>
        <dbReference type="Google" id="ProtNLM"/>
    </source>
</evidence>
<evidence type="ECO:0000256" key="1">
    <source>
        <dbReference type="SAM" id="MobiDB-lite"/>
    </source>
</evidence>
<reference evidence="2 3" key="1">
    <citation type="submission" date="2015-09" db="EMBL/GenBank/DDBJ databases">
        <title>Sorangium comparison.</title>
        <authorList>
            <person name="Zaburannyi N."/>
            <person name="Bunk B."/>
            <person name="Overmann J."/>
            <person name="Mueller R."/>
        </authorList>
    </citation>
    <scope>NUCLEOTIDE SEQUENCE [LARGE SCALE GENOMIC DNA]</scope>
    <source>
        <strain evidence="2 3">So ce26</strain>
    </source>
</reference>
<sequence length="81" mass="8623">MDRNSPSHVAAAPDGDGPRELDLATLNPDPEQIRKIPNEAVRSAMLSVADLREGRQRGDSLTLGEFGAFTSAPRPGVLPES</sequence>
<evidence type="ECO:0000313" key="2">
    <source>
        <dbReference type="EMBL" id="AUX40459.1"/>
    </source>
</evidence>
<gene>
    <name evidence="2" type="ORF">SOCE26_018600</name>
</gene>
<organism evidence="2 3">
    <name type="scientific">Sorangium cellulosum</name>
    <name type="common">Polyangium cellulosum</name>
    <dbReference type="NCBI Taxonomy" id="56"/>
    <lineage>
        <taxon>Bacteria</taxon>
        <taxon>Pseudomonadati</taxon>
        <taxon>Myxococcota</taxon>
        <taxon>Polyangia</taxon>
        <taxon>Polyangiales</taxon>
        <taxon>Polyangiaceae</taxon>
        <taxon>Sorangium</taxon>
    </lineage>
</organism>
<dbReference type="Proteomes" id="UP000238348">
    <property type="component" value="Chromosome"/>
</dbReference>
<dbReference type="AlphaFoldDB" id="A0A2L0EME5"/>
<proteinExistence type="predicted"/>
<accession>A0A2L0EME5</accession>
<dbReference type="RefSeq" id="WP_104978259.1">
    <property type="nucleotide sequence ID" value="NZ_CP012673.1"/>
</dbReference>
<dbReference type="EMBL" id="CP012673">
    <property type="protein sequence ID" value="AUX40459.1"/>
    <property type="molecule type" value="Genomic_DNA"/>
</dbReference>
<feature type="region of interest" description="Disordered" evidence="1">
    <location>
        <begin position="1"/>
        <end position="23"/>
    </location>
</feature>
<evidence type="ECO:0000313" key="3">
    <source>
        <dbReference type="Proteomes" id="UP000238348"/>
    </source>
</evidence>